<name>A0A0F9VPS8_9ZZZZ</name>
<comment type="caution">
    <text evidence="1">The sequence shown here is derived from an EMBL/GenBank/DDBJ whole genome shotgun (WGS) entry which is preliminary data.</text>
</comment>
<evidence type="ECO:0000313" key="1">
    <source>
        <dbReference type="EMBL" id="KKN75471.1"/>
    </source>
</evidence>
<dbReference type="AlphaFoldDB" id="A0A0F9VPS8"/>
<protein>
    <submittedName>
        <fullName evidence="1">Uncharacterized protein</fullName>
    </submittedName>
</protein>
<organism evidence="1">
    <name type="scientific">marine sediment metagenome</name>
    <dbReference type="NCBI Taxonomy" id="412755"/>
    <lineage>
        <taxon>unclassified sequences</taxon>
        <taxon>metagenomes</taxon>
        <taxon>ecological metagenomes</taxon>
    </lineage>
</organism>
<proteinExistence type="predicted"/>
<sequence>MPAISIFSLNLEDYNNIDWRLKPFLKHWTAIQEYKGKVVKFPGTWDSKIFPYRFFAVMKQLGEPNYKPGGEEDEIVLCLYVGWPGYDDEIDIRLHIRGSDVKAGTNNVAAEILNTGAAPIKLYYRGRKICSFNQGYWWTRDKLWIRNFGKNL</sequence>
<gene>
    <name evidence="1" type="ORF">LCGC14_0380920</name>
</gene>
<accession>A0A0F9VPS8</accession>
<reference evidence="1" key="1">
    <citation type="journal article" date="2015" name="Nature">
        <title>Complex archaea that bridge the gap between prokaryotes and eukaryotes.</title>
        <authorList>
            <person name="Spang A."/>
            <person name="Saw J.H."/>
            <person name="Jorgensen S.L."/>
            <person name="Zaremba-Niedzwiedzka K."/>
            <person name="Martijn J."/>
            <person name="Lind A.E."/>
            <person name="van Eijk R."/>
            <person name="Schleper C."/>
            <person name="Guy L."/>
            <person name="Ettema T.J."/>
        </authorList>
    </citation>
    <scope>NUCLEOTIDE SEQUENCE</scope>
</reference>
<dbReference type="EMBL" id="LAZR01000310">
    <property type="protein sequence ID" value="KKN75471.1"/>
    <property type="molecule type" value="Genomic_DNA"/>
</dbReference>